<dbReference type="Pfam" id="PF14559">
    <property type="entry name" value="TPR_19"/>
    <property type="match status" value="1"/>
</dbReference>
<keyword evidence="1" id="KW-0677">Repeat</keyword>
<dbReference type="Gene3D" id="1.25.40.10">
    <property type="entry name" value="Tetratricopeptide repeat domain"/>
    <property type="match status" value="3"/>
</dbReference>
<dbReference type="Proteomes" id="UP000297635">
    <property type="component" value="Unassembled WGS sequence"/>
</dbReference>
<dbReference type="InterPro" id="IPR011990">
    <property type="entry name" value="TPR-like_helical_dom_sf"/>
</dbReference>
<keyword evidence="4" id="KW-0732">Signal</keyword>
<dbReference type="PANTHER" id="PTHR44858">
    <property type="entry name" value="TETRATRICOPEPTIDE REPEAT PROTEIN 6"/>
    <property type="match status" value="1"/>
</dbReference>
<dbReference type="SMART" id="SM00028">
    <property type="entry name" value="TPR"/>
    <property type="match status" value="8"/>
</dbReference>
<dbReference type="PROSITE" id="PS50005">
    <property type="entry name" value="TPR"/>
    <property type="match status" value="1"/>
</dbReference>
<evidence type="ECO:0000256" key="2">
    <source>
        <dbReference type="ARBA" id="ARBA00022803"/>
    </source>
</evidence>
<gene>
    <name evidence="5" type="ORF">EZ315_05970</name>
</gene>
<proteinExistence type="predicted"/>
<feature type="chain" id="PRO_5021296464" evidence="4">
    <location>
        <begin position="24"/>
        <end position="530"/>
    </location>
</feature>
<accession>A0A4Z0V7C4</accession>
<keyword evidence="2 3" id="KW-0802">TPR repeat</keyword>
<dbReference type="EMBL" id="SJSA01000001">
    <property type="protein sequence ID" value="TGG40264.1"/>
    <property type="molecule type" value="Genomic_DNA"/>
</dbReference>
<evidence type="ECO:0000313" key="5">
    <source>
        <dbReference type="EMBL" id="TGG40264.1"/>
    </source>
</evidence>
<dbReference type="SUPFAM" id="SSF48452">
    <property type="entry name" value="TPR-like"/>
    <property type="match status" value="3"/>
</dbReference>
<dbReference type="GeneID" id="82149335"/>
<dbReference type="InterPro" id="IPR050498">
    <property type="entry name" value="Ycf3"/>
</dbReference>
<sequence length="530" mass="59459">MNIRSITLSLLISVAAISASAQSYDDPMSQALMKAFDELLDEDPRDPETLVRRAGLYYAHQDYIKALDDINTAMKYYAPDDDESRYPAYQLRAKIYQRQKKYEDALADLNTVLKMSPQDYGTIYQRANVLYELGRYPEANADYYLMLRLNPRSQDALLGQAKVAVKQNNLGTANDLADRAVAMTPNNSEIFIGRAAVRDLMGNRQGAVEDYISAISVDNESTARALSHLVAMSRTDYPTVMAGLSSAISKAPRTGMFYFIRAMIAQGHCNYLAAIADYDKIINENLDSYPGLNGALAECYYYLGRYDRALLNADYAISATDENAFYYVLKSRIERAMGDNQAALDAADKAIEKSPESIDALEAKALAEIALGQPAGASIALSEAAMVNPENPYIQILRGWVLGDFRKQAANSERAYEMVLDMDFDFDNVQSLRGFALLSLDRREQADNWMERILDTADDFDGMVNYYAACYYSQTGMTERALRCMETSLEKGYANYHNWTKASEANINCAPLRSNPEFTRLLDKYSHLFK</sequence>
<keyword evidence="6" id="KW-1185">Reference proteome</keyword>
<protein>
    <submittedName>
        <fullName evidence="5">Tetratricopeptide repeat protein</fullName>
    </submittedName>
</protein>
<evidence type="ECO:0000256" key="4">
    <source>
        <dbReference type="SAM" id="SignalP"/>
    </source>
</evidence>
<dbReference type="InterPro" id="IPR019734">
    <property type="entry name" value="TPR_rpt"/>
</dbReference>
<evidence type="ECO:0000256" key="3">
    <source>
        <dbReference type="PROSITE-ProRule" id="PRU00339"/>
    </source>
</evidence>
<reference evidence="5 6" key="1">
    <citation type="submission" date="2019-02" db="EMBL/GenBank/DDBJ databases">
        <title>Isolation and identification of novel species under the genus Muribaculum.</title>
        <authorList>
            <person name="Miyake S."/>
            <person name="Ding Y."/>
            <person name="Low A."/>
            <person name="Soh M."/>
            <person name="Seedorf H."/>
        </authorList>
    </citation>
    <scope>NUCLEOTIDE SEQUENCE [LARGE SCALE GENOMIC DNA]</scope>
    <source>
        <strain evidence="5 6">TLL-A3</strain>
    </source>
</reference>
<dbReference type="AlphaFoldDB" id="A0A4Z0V7C4"/>
<dbReference type="PANTHER" id="PTHR44858:SF1">
    <property type="entry name" value="UDP-N-ACETYLGLUCOSAMINE--PEPTIDE N-ACETYLGLUCOSAMINYLTRANSFERASE SPINDLY-RELATED"/>
    <property type="match status" value="1"/>
</dbReference>
<evidence type="ECO:0000256" key="1">
    <source>
        <dbReference type="ARBA" id="ARBA00022737"/>
    </source>
</evidence>
<dbReference type="RefSeq" id="WP_135471277.1">
    <property type="nucleotide sequence ID" value="NZ_CASJDB010000012.1"/>
</dbReference>
<feature type="repeat" description="TPR" evidence="3">
    <location>
        <begin position="86"/>
        <end position="119"/>
    </location>
</feature>
<feature type="signal peptide" evidence="4">
    <location>
        <begin position="1"/>
        <end position="23"/>
    </location>
</feature>
<organism evidence="5 6">
    <name type="scientific">Duncaniella freteri</name>
    <dbReference type="NCBI Taxonomy" id="2530391"/>
    <lineage>
        <taxon>Bacteria</taxon>
        <taxon>Pseudomonadati</taxon>
        <taxon>Bacteroidota</taxon>
        <taxon>Bacteroidia</taxon>
        <taxon>Bacteroidales</taxon>
        <taxon>Muribaculaceae</taxon>
        <taxon>Duncaniella</taxon>
    </lineage>
</organism>
<dbReference type="Pfam" id="PF13371">
    <property type="entry name" value="TPR_9"/>
    <property type="match status" value="1"/>
</dbReference>
<evidence type="ECO:0000313" key="6">
    <source>
        <dbReference type="Proteomes" id="UP000297635"/>
    </source>
</evidence>
<comment type="caution">
    <text evidence="5">The sequence shown here is derived from an EMBL/GenBank/DDBJ whole genome shotgun (WGS) entry which is preliminary data.</text>
</comment>
<name>A0A4Z0V7C4_9BACT</name>